<dbReference type="Pfam" id="PF07690">
    <property type="entry name" value="MFS_1"/>
    <property type="match status" value="1"/>
</dbReference>
<evidence type="ECO:0000256" key="7">
    <source>
        <dbReference type="SAM" id="MobiDB-lite"/>
    </source>
</evidence>
<gene>
    <name evidence="10" type="ORF">K491DRAFT_642911</name>
</gene>
<dbReference type="Gene3D" id="1.20.1250.20">
    <property type="entry name" value="MFS general substrate transporter like domains"/>
    <property type="match status" value="1"/>
</dbReference>
<keyword evidence="3" id="KW-0813">Transport</keyword>
<evidence type="ECO:0000256" key="1">
    <source>
        <dbReference type="ARBA" id="ARBA00004141"/>
    </source>
</evidence>
<name>A0A6A6SPB6_9PLEO</name>
<reference evidence="10" key="1">
    <citation type="journal article" date="2020" name="Stud. Mycol.">
        <title>101 Dothideomycetes genomes: a test case for predicting lifestyles and emergence of pathogens.</title>
        <authorList>
            <person name="Haridas S."/>
            <person name="Albert R."/>
            <person name="Binder M."/>
            <person name="Bloem J."/>
            <person name="Labutti K."/>
            <person name="Salamov A."/>
            <person name="Andreopoulos B."/>
            <person name="Baker S."/>
            <person name="Barry K."/>
            <person name="Bills G."/>
            <person name="Bluhm B."/>
            <person name="Cannon C."/>
            <person name="Castanera R."/>
            <person name="Culley D."/>
            <person name="Daum C."/>
            <person name="Ezra D."/>
            <person name="Gonzalez J."/>
            <person name="Henrissat B."/>
            <person name="Kuo A."/>
            <person name="Liang C."/>
            <person name="Lipzen A."/>
            <person name="Lutzoni F."/>
            <person name="Magnuson J."/>
            <person name="Mondo S."/>
            <person name="Nolan M."/>
            <person name="Ohm R."/>
            <person name="Pangilinan J."/>
            <person name="Park H.-J."/>
            <person name="Ramirez L."/>
            <person name="Alfaro M."/>
            <person name="Sun H."/>
            <person name="Tritt A."/>
            <person name="Yoshinaga Y."/>
            <person name="Zwiers L.-H."/>
            <person name="Turgeon B."/>
            <person name="Goodwin S."/>
            <person name="Spatafora J."/>
            <person name="Crous P."/>
            <person name="Grigoriev I."/>
        </authorList>
    </citation>
    <scope>NUCLEOTIDE SEQUENCE</scope>
    <source>
        <strain evidence="10">CBS 122681</strain>
    </source>
</reference>
<evidence type="ECO:0000313" key="10">
    <source>
        <dbReference type="EMBL" id="KAF2648218.1"/>
    </source>
</evidence>
<feature type="transmembrane region" description="Helical" evidence="8">
    <location>
        <begin position="100"/>
        <end position="118"/>
    </location>
</feature>
<dbReference type="GO" id="GO:0005886">
    <property type="term" value="C:plasma membrane"/>
    <property type="evidence" value="ECO:0007669"/>
    <property type="project" value="TreeGrafter"/>
</dbReference>
<feature type="transmembrane region" description="Helical" evidence="8">
    <location>
        <begin position="291"/>
        <end position="312"/>
    </location>
</feature>
<accession>A0A6A6SPB6</accession>
<dbReference type="PROSITE" id="PS50850">
    <property type="entry name" value="MFS"/>
    <property type="match status" value="1"/>
</dbReference>
<keyword evidence="6 8" id="KW-0472">Membrane</keyword>
<dbReference type="FunFam" id="1.20.1250.20:FF:000429">
    <property type="entry name" value="MFS drug efflux transporter, putative"/>
    <property type="match status" value="1"/>
</dbReference>
<keyword evidence="5 8" id="KW-1133">Transmembrane helix</keyword>
<feature type="transmembrane region" description="Helical" evidence="8">
    <location>
        <begin position="332"/>
        <end position="356"/>
    </location>
</feature>
<keyword evidence="11" id="KW-1185">Reference proteome</keyword>
<feature type="transmembrane region" description="Helical" evidence="8">
    <location>
        <begin position="188"/>
        <end position="208"/>
    </location>
</feature>
<dbReference type="GO" id="GO:0022857">
    <property type="term" value="F:transmembrane transporter activity"/>
    <property type="evidence" value="ECO:0007669"/>
    <property type="project" value="InterPro"/>
</dbReference>
<feature type="transmembrane region" description="Helical" evidence="8">
    <location>
        <begin position="368"/>
        <end position="386"/>
    </location>
</feature>
<evidence type="ECO:0000256" key="4">
    <source>
        <dbReference type="ARBA" id="ARBA00022692"/>
    </source>
</evidence>
<evidence type="ECO:0000256" key="6">
    <source>
        <dbReference type="ARBA" id="ARBA00023136"/>
    </source>
</evidence>
<feature type="compositionally biased region" description="Basic and acidic residues" evidence="7">
    <location>
        <begin position="23"/>
        <end position="42"/>
    </location>
</feature>
<feature type="transmembrane region" description="Helical" evidence="8">
    <location>
        <begin position="60"/>
        <end position="79"/>
    </location>
</feature>
<evidence type="ECO:0000259" key="9">
    <source>
        <dbReference type="PROSITE" id="PS50850"/>
    </source>
</evidence>
<dbReference type="InterPro" id="IPR020846">
    <property type="entry name" value="MFS_dom"/>
</dbReference>
<feature type="domain" description="Major facilitator superfamily (MFS) profile" evidence="9">
    <location>
        <begin position="66"/>
        <end position="561"/>
    </location>
</feature>
<feature type="region of interest" description="Disordered" evidence="7">
    <location>
        <begin position="1"/>
        <end position="52"/>
    </location>
</feature>
<dbReference type="InterPro" id="IPR011701">
    <property type="entry name" value="MFS"/>
</dbReference>
<feature type="transmembrane region" description="Helical" evidence="8">
    <location>
        <begin position="160"/>
        <end position="182"/>
    </location>
</feature>
<dbReference type="OrthoDB" id="10021397at2759"/>
<feature type="transmembrane region" description="Helical" evidence="8">
    <location>
        <begin position="459"/>
        <end position="482"/>
    </location>
</feature>
<dbReference type="Proteomes" id="UP000799324">
    <property type="component" value="Unassembled WGS sequence"/>
</dbReference>
<feature type="transmembrane region" description="Helical" evidence="8">
    <location>
        <begin position="220"/>
        <end position="239"/>
    </location>
</feature>
<keyword evidence="4 8" id="KW-0812">Transmembrane</keyword>
<sequence length="570" mass="60472">MASAQDPATAQHPASQNSNGSSDPRKSLDGVVEKEEERKEEELISPDTSDAQPETRAVTGWKWILICAGLYCAIFLYGLDNTIAADIQSAILETYGDVGQLAWIGTGFPLGSVATILPVGKAYGIFNAKWVHLGSVLVFCVGSAVCGATPNMSALIVGRVIAGVGGAGLYLGMLNLIAINTLEKERPAYMGGTGVIWGAGTILGPVIGGAFADSSATWRWAFYINLVIFGVLLPALFYIPSFNPQPGVSPVIKLKELDWIGTALIAGVYTLFVVVLTLGGVEWAWSDGRTIALFVVCGVILLLFMAQQFFAILTTPERRIFPIHFLKSRTMIILYACTACGSTAMFTVIYYIPLLFQFSRGDNGIESAVRLLPFIIVLSFFIMASGQLLGLFGYYMVFYLVGGAFLLIGASLMFTVRAGTNIGAVYGYEVLIAIGAGLIAQIAYSVGPSKVPPQDMAAAIGYMNVAQIGGLLIALAISGAVFQNIAFHDLNRLLSPLGHSAQEIHGAIAGSQSSLFVNLPSDVRDTAIELIVKSISSIYALVIAAGALCFVTGALLKREKLYDSKPVAAA</sequence>
<dbReference type="AlphaFoldDB" id="A0A6A6SPB6"/>
<proteinExistence type="inferred from homology"/>
<evidence type="ECO:0000256" key="2">
    <source>
        <dbReference type="ARBA" id="ARBA00007520"/>
    </source>
</evidence>
<evidence type="ECO:0000313" key="11">
    <source>
        <dbReference type="Proteomes" id="UP000799324"/>
    </source>
</evidence>
<dbReference type="PANTHER" id="PTHR23501:SF12">
    <property type="entry name" value="MAJOR FACILITATOR SUPERFAMILY (MFS) PROFILE DOMAIN-CONTAINING PROTEIN-RELATED"/>
    <property type="match status" value="1"/>
</dbReference>
<comment type="subcellular location">
    <subcellularLocation>
        <location evidence="1">Membrane</location>
        <topology evidence="1">Multi-pass membrane protein</topology>
    </subcellularLocation>
</comment>
<feature type="transmembrane region" description="Helical" evidence="8">
    <location>
        <begin position="130"/>
        <end position="148"/>
    </location>
</feature>
<feature type="compositionally biased region" description="Polar residues" evidence="7">
    <location>
        <begin position="1"/>
        <end position="22"/>
    </location>
</feature>
<evidence type="ECO:0000256" key="8">
    <source>
        <dbReference type="SAM" id="Phobius"/>
    </source>
</evidence>
<dbReference type="EMBL" id="MU004551">
    <property type="protein sequence ID" value="KAF2648218.1"/>
    <property type="molecule type" value="Genomic_DNA"/>
</dbReference>
<feature type="transmembrane region" description="Helical" evidence="8">
    <location>
        <begin position="259"/>
        <end position="279"/>
    </location>
</feature>
<evidence type="ECO:0000256" key="3">
    <source>
        <dbReference type="ARBA" id="ARBA00022448"/>
    </source>
</evidence>
<comment type="similarity">
    <text evidence="2">Belongs to the major facilitator superfamily. TCR/Tet family.</text>
</comment>
<feature type="transmembrane region" description="Helical" evidence="8">
    <location>
        <begin position="426"/>
        <end position="447"/>
    </location>
</feature>
<dbReference type="PANTHER" id="PTHR23501">
    <property type="entry name" value="MAJOR FACILITATOR SUPERFAMILY"/>
    <property type="match status" value="1"/>
</dbReference>
<evidence type="ECO:0000256" key="5">
    <source>
        <dbReference type="ARBA" id="ARBA00022989"/>
    </source>
</evidence>
<feature type="transmembrane region" description="Helical" evidence="8">
    <location>
        <begin position="392"/>
        <end position="414"/>
    </location>
</feature>
<dbReference type="SUPFAM" id="SSF103473">
    <property type="entry name" value="MFS general substrate transporter"/>
    <property type="match status" value="1"/>
</dbReference>
<protein>
    <submittedName>
        <fullName evidence="10">Putative multidrug resistance protein B</fullName>
    </submittedName>
</protein>
<dbReference type="InterPro" id="IPR036259">
    <property type="entry name" value="MFS_trans_sf"/>
</dbReference>
<organism evidence="10 11">
    <name type="scientific">Lophiostoma macrostomum CBS 122681</name>
    <dbReference type="NCBI Taxonomy" id="1314788"/>
    <lineage>
        <taxon>Eukaryota</taxon>
        <taxon>Fungi</taxon>
        <taxon>Dikarya</taxon>
        <taxon>Ascomycota</taxon>
        <taxon>Pezizomycotina</taxon>
        <taxon>Dothideomycetes</taxon>
        <taxon>Pleosporomycetidae</taxon>
        <taxon>Pleosporales</taxon>
        <taxon>Lophiostomataceae</taxon>
        <taxon>Lophiostoma</taxon>
    </lineage>
</organism>
<feature type="transmembrane region" description="Helical" evidence="8">
    <location>
        <begin position="538"/>
        <end position="556"/>
    </location>
</feature>